<evidence type="ECO:0000256" key="4">
    <source>
        <dbReference type="ARBA" id="ARBA00022692"/>
    </source>
</evidence>
<sequence>MQFILSDEKLNTWIQINTCVYEKSVRQIFLRSSGGHFNPAVSLTMVTLGKLSVPHFLIYCVVQTFGAFLGAAAALGIYYDQFVHFTEGVLKIVGPKSTARCFCSFPDPHISNTTCFFDQVVGTGLLVFFVCVIIDKRNRIPDAAHPLLFGLTLLLIGKYHDYYFWIPIVAPCVGGVLAAWMYYTCIGAHIPDPNDDYPMRRKRDLGHEAGESSRRSSRSRHRVSPK</sequence>
<dbReference type="STRING" id="6313.A0A0K0DLE1"/>
<protein>
    <submittedName>
        <fullName evidence="12">Aquaporin</fullName>
    </submittedName>
</protein>
<dbReference type="GO" id="GO:0016323">
    <property type="term" value="C:basolateral plasma membrane"/>
    <property type="evidence" value="ECO:0007669"/>
    <property type="project" value="TreeGrafter"/>
</dbReference>
<feature type="region of interest" description="Disordered" evidence="9">
    <location>
        <begin position="198"/>
        <end position="226"/>
    </location>
</feature>
<evidence type="ECO:0000256" key="7">
    <source>
        <dbReference type="ARBA" id="ARBA00045280"/>
    </source>
</evidence>
<dbReference type="SUPFAM" id="SSF81338">
    <property type="entry name" value="Aquaporin-like"/>
    <property type="match status" value="1"/>
</dbReference>
<dbReference type="PANTHER" id="PTHR43829">
    <property type="entry name" value="AQUAPORIN OR AQUAGLYCEROPORIN RELATED"/>
    <property type="match status" value="1"/>
</dbReference>
<dbReference type="InterPro" id="IPR000425">
    <property type="entry name" value="MIP"/>
</dbReference>
<evidence type="ECO:0000313" key="12">
    <source>
        <dbReference type="WBParaSite" id="ACAC_0001241201-mRNA-1"/>
    </source>
</evidence>
<dbReference type="GO" id="GO:0015250">
    <property type="term" value="F:water channel activity"/>
    <property type="evidence" value="ECO:0007669"/>
    <property type="project" value="TreeGrafter"/>
</dbReference>
<reference evidence="11" key="1">
    <citation type="submission" date="2012-09" db="EMBL/GenBank/DDBJ databases">
        <authorList>
            <person name="Martin A.A."/>
        </authorList>
    </citation>
    <scope>NUCLEOTIDE SEQUENCE</scope>
</reference>
<proteinExistence type="inferred from homology"/>
<evidence type="ECO:0000256" key="8">
    <source>
        <dbReference type="RuleBase" id="RU000477"/>
    </source>
</evidence>
<evidence type="ECO:0000313" key="11">
    <source>
        <dbReference type="Proteomes" id="UP000035642"/>
    </source>
</evidence>
<evidence type="ECO:0000256" key="3">
    <source>
        <dbReference type="ARBA" id="ARBA00022448"/>
    </source>
</evidence>
<dbReference type="PANTHER" id="PTHR43829:SF5">
    <property type="entry name" value="AQUAPORIN-9"/>
    <property type="match status" value="1"/>
</dbReference>
<feature type="transmembrane region" description="Helical" evidence="10">
    <location>
        <begin position="162"/>
        <end position="183"/>
    </location>
</feature>
<feature type="transmembrane region" description="Helical" evidence="10">
    <location>
        <begin position="56"/>
        <end position="79"/>
    </location>
</feature>
<comment type="subcellular location">
    <subcellularLocation>
        <location evidence="1">Membrane</location>
        <topology evidence="1">Multi-pass membrane protein</topology>
    </subcellularLocation>
</comment>
<dbReference type="PRINTS" id="PR00783">
    <property type="entry name" value="MINTRINSICP"/>
</dbReference>
<dbReference type="Gene3D" id="1.20.1080.10">
    <property type="entry name" value="Glycerol uptake facilitator protein"/>
    <property type="match status" value="1"/>
</dbReference>
<keyword evidence="4 8" id="KW-0812">Transmembrane</keyword>
<evidence type="ECO:0000256" key="10">
    <source>
        <dbReference type="SAM" id="Phobius"/>
    </source>
</evidence>
<dbReference type="Proteomes" id="UP000035642">
    <property type="component" value="Unassembled WGS sequence"/>
</dbReference>
<organism evidence="11 12">
    <name type="scientific">Angiostrongylus cantonensis</name>
    <name type="common">Rat lungworm</name>
    <dbReference type="NCBI Taxonomy" id="6313"/>
    <lineage>
        <taxon>Eukaryota</taxon>
        <taxon>Metazoa</taxon>
        <taxon>Ecdysozoa</taxon>
        <taxon>Nematoda</taxon>
        <taxon>Chromadorea</taxon>
        <taxon>Rhabditida</taxon>
        <taxon>Rhabditina</taxon>
        <taxon>Rhabditomorpha</taxon>
        <taxon>Strongyloidea</taxon>
        <taxon>Metastrongylidae</taxon>
        <taxon>Angiostrongylus</taxon>
    </lineage>
</organism>
<dbReference type="InterPro" id="IPR023271">
    <property type="entry name" value="Aquaporin-like"/>
</dbReference>
<keyword evidence="6 10" id="KW-0472">Membrane</keyword>
<feature type="transmembrane region" description="Helical" evidence="10">
    <location>
        <begin position="116"/>
        <end position="134"/>
    </location>
</feature>
<reference evidence="12" key="2">
    <citation type="submission" date="2017-02" db="UniProtKB">
        <authorList>
            <consortium name="WormBaseParasite"/>
        </authorList>
    </citation>
    <scope>IDENTIFICATION</scope>
</reference>
<dbReference type="GO" id="GO:0015254">
    <property type="term" value="F:glycerol channel activity"/>
    <property type="evidence" value="ECO:0007669"/>
    <property type="project" value="TreeGrafter"/>
</dbReference>
<comment type="function">
    <text evidence="7">Aquaglyceroporin that may modulate the water content and osmolytes during anhydrobiosis.</text>
</comment>
<keyword evidence="5 10" id="KW-1133">Transmembrane helix</keyword>
<dbReference type="Pfam" id="PF00230">
    <property type="entry name" value="MIP"/>
    <property type="match status" value="1"/>
</dbReference>
<dbReference type="PROSITE" id="PS00221">
    <property type="entry name" value="MIP"/>
    <property type="match status" value="1"/>
</dbReference>
<comment type="similarity">
    <text evidence="2 8">Belongs to the MIP/aquaporin (TC 1.A.8) family.</text>
</comment>
<keyword evidence="11" id="KW-1185">Reference proteome</keyword>
<feature type="compositionally biased region" description="Basic residues" evidence="9">
    <location>
        <begin position="215"/>
        <end position="226"/>
    </location>
</feature>
<evidence type="ECO:0000256" key="6">
    <source>
        <dbReference type="ARBA" id="ARBA00023136"/>
    </source>
</evidence>
<evidence type="ECO:0000256" key="9">
    <source>
        <dbReference type="SAM" id="MobiDB-lite"/>
    </source>
</evidence>
<accession>A0A0K0DLE1</accession>
<dbReference type="InterPro" id="IPR022357">
    <property type="entry name" value="MIP_CS"/>
</dbReference>
<dbReference type="AlphaFoldDB" id="A0A0K0DLE1"/>
<evidence type="ECO:0000256" key="1">
    <source>
        <dbReference type="ARBA" id="ARBA00004141"/>
    </source>
</evidence>
<evidence type="ECO:0000256" key="5">
    <source>
        <dbReference type="ARBA" id="ARBA00022989"/>
    </source>
</evidence>
<dbReference type="WBParaSite" id="ACAC_0001241201-mRNA-1">
    <property type="protein sequence ID" value="ACAC_0001241201-mRNA-1"/>
    <property type="gene ID" value="ACAC_0001241201"/>
</dbReference>
<evidence type="ECO:0000256" key="2">
    <source>
        <dbReference type="ARBA" id="ARBA00006175"/>
    </source>
</evidence>
<name>A0A0K0DLE1_ANGCA</name>
<dbReference type="InterPro" id="IPR050363">
    <property type="entry name" value="MIP/Aquaporin"/>
</dbReference>
<keyword evidence="3 8" id="KW-0813">Transport</keyword>
<feature type="compositionally biased region" description="Basic and acidic residues" evidence="9">
    <location>
        <begin position="205"/>
        <end position="214"/>
    </location>
</feature>